<evidence type="ECO:0000313" key="5">
    <source>
        <dbReference type="Proteomes" id="UP000198802"/>
    </source>
</evidence>
<dbReference type="InterPro" id="IPR041522">
    <property type="entry name" value="CdaR_GGDEF"/>
</dbReference>
<evidence type="ECO:0000259" key="3">
    <source>
        <dbReference type="Pfam" id="PF17853"/>
    </source>
</evidence>
<evidence type="ECO:0000256" key="1">
    <source>
        <dbReference type="ARBA" id="ARBA00006754"/>
    </source>
</evidence>
<reference evidence="5" key="1">
    <citation type="submission" date="2015-11" db="EMBL/GenBank/DDBJ databases">
        <authorList>
            <person name="Varghese N."/>
        </authorList>
    </citation>
    <scope>NUCLEOTIDE SEQUENCE [LARGE SCALE GENOMIC DNA]</scope>
    <source>
        <strain evidence="5">DSM 45899</strain>
    </source>
</reference>
<keyword evidence="5" id="KW-1185">Reference proteome</keyword>
<evidence type="ECO:0000259" key="2">
    <source>
        <dbReference type="Pfam" id="PF13556"/>
    </source>
</evidence>
<dbReference type="InterPro" id="IPR042070">
    <property type="entry name" value="PucR_C-HTH_sf"/>
</dbReference>
<dbReference type="Pfam" id="PF17853">
    <property type="entry name" value="GGDEF_2"/>
    <property type="match status" value="1"/>
</dbReference>
<dbReference type="PANTHER" id="PTHR33744:SF1">
    <property type="entry name" value="DNA-BINDING TRANSCRIPTIONAL ACTIVATOR ADER"/>
    <property type="match status" value="1"/>
</dbReference>
<sequence>MSWDLPPSRIRELLRRGAELVLHPKPEWLDELDAATLAGPARQQVAEDPVLAAAIRRSNRSNLRYWAAANIRAPGERVPADLGDVPLAVARDLVRRGLDDAMLGAYRSGQSVALRYWIEIVFTLTSDPEELQVLLDVSCRSIATYIEDTVDAIAAQMDRERADLTHGTHAERREAVTLLLDGAPLSPQRAQQRLGYRLEGAHWAAVIWSDDPDIDLADLDRAADLLAVAAGDPRPLTVLASAATRWVWVHGEPDLARLHATAAEIPAARIAIGRRRVDLDGFRRSHHDALTVQRMLARLGAPRQIATYADVELVALLTADRERADQFVAGALGDLATAPPELREAVRTFVAAGCNATAAAARLYTHRNTLLRRLARAERLLPVPLADNLIPVAAALEIQHWHTGT</sequence>
<organism evidence="4 5">
    <name type="scientific">Parafrankia irregularis</name>
    <dbReference type="NCBI Taxonomy" id="795642"/>
    <lineage>
        <taxon>Bacteria</taxon>
        <taxon>Bacillati</taxon>
        <taxon>Actinomycetota</taxon>
        <taxon>Actinomycetes</taxon>
        <taxon>Frankiales</taxon>
        <taxon>Frankiaceae</taxon>
        <taxon>Parafrankia</taxon>
    </lineage>
</organism>
<feature type="domain" description="CdaR GGDEF-like" evidence="3">
    <location>
        <begin position="191"/>
        <end position="295"/>
    </location>
</feature>
<protein>
    <submittedName>
        <fullName evidence="4">DNA-binding transcriptional regulator, PucR family</fullName>
    </submittedName>
</protein>
<name>A0A0S4QF15_9ACTN</name>
<dbReference type="AlphaFoldDB" id="A0A0S4QF15"/>
<dbReference type="Proteomes" id="UP000198802">
    <property type="component" value="Unassembled WGS sequence"/>
</dbReference>
<dbReference type="EMBL" id="FAOZ01000002">
    <property type="protein sequence ID" value="CUU54067.1"/>
    <property type="molecule type" value="Genomic_DNA"/>
</dbReference>
<dbReference type="GO" id="GO:0003677">
    <property type="term" value="F:DNA binding"/>
    <property type="evidence" value="ECO:0007669"/>
    <property type="project" value="UniProtKB-KW"/>
</dbReference>
<comment type="similarity">
    <text evidence="1">Belongs to the CdaR family.</text>
</comment>
<keyword evidence="4" id="KW-0238">DNA-binding</keyword>
<dbReference type="PANTHER" id="PTHR33744">
    <property type="entry name" value="CARBOHYDRATE DIACID REGULATOR"/>
    <property type="match status" value="1"/>
</dbReference>
<dbReference type="Gene3D" id="1.10.10.2840">
    <property type="entry name" value="PucR C-terminal helix-turn-helix domain"/>
    <property type="match status" value="1"/>
</dbReference>
<dbReference type="InterPro" id="IPR025736">
    <property type="entry name" value="PucR_C-HTH_dom"/>
</dbReference>
<dbReference type="InterPro" id="IPR051448">
    <property type="entry name" value="CdaR-like_regulators"/>
</dbReference>
<dbReference type="Pfam" id="PF13556">
    <property type="entry name" value="HTH_30"/>
    <property type="match status" value="1"/>
</dbReference>
<accession>A0A0S4QF15</accession>
<proteinExistence type="inferred from homology"/>
<gene>
    <name evidence="4" type="ORF">Ga0074812_10270</name>
</gene>
<feature type="domain" description="PucR C-terminal helix-turn-helix" evidence="2">
    <location>
        <begin position="342"/>
        <end position="387"/>
    </location>
</feature>
<dbReference type="RefSeq" id="WP_091271308.1">
    <property type="nucleotide sequence ID" value="NZ_FAOZ01000002.1"/>
</dbReference>
<evidence type="ECO:0000313" key="4">
    <source>
        <dbReference type="EMBL" id="CUU54067.1"/>
    </source>
</evidence>